<evidence type="ECO:0000259" key="5">
    <source>
        <dbReference type="PROSITE" id="PS50977"/>
    </source>
</evidence>
<dbReference type="EMBL" id="SHKL01000001">
    <property type="protein sequence ID" value="RZT86766.1"/>
    <property type="molecule type" value="Genomic_DNA"/>
</dbReference>
<dbReference type="RefSeq" id="WP_130291011.1">
    <property type="nucleotide sequence ID" value="NZ_SHKL01000001.1"/>
</dbReference>
<dbReference type="InterPro" id="IPR036271">
    <property type="entry name" value="Tet_transcr_reg_TetR-rel_C_sf"/>
</dbReference>
<dbReference type="Gene3D" id="1.10.357.10">
    <property type="entry name" value="Tetracycline Repressor, domain 2"/>
    <property type="match status" value="1"/>
</dbReference>
<accession>A0A4Q7UXX5</accession>
<comment type="caution">
    <text evidence="6">The sequence shown here is derived from an EMBL/GenBank/DDBJ whole genome shotgun (WGS) entry which is preliminary data.</text>
</comment>
<dbReference type="InterPro" id="IPR001647">
    <property type="entry name" value="HTH_TetR"/>
</dbReference>
<dbReference type="OrthoDB" id="3573088at2"/>
<dbReference type="PROSITE" id="PS50977">
    <property type="entry name" value="HTH_TETR_2"/>
    <property type="match status" value="1"/>
</dbReference>
<name>A0A4Q7UXX5_PSEST</name>
<evidence type="ECO:0000256" key="2">
    <source>
        <dbReference type="ARBA" id="ARBA00023125"/>
    </source>
</evidence>
<evidence type="ECO:0000256" key="1">
    <source>
        <dbReference type="ARBA" id="ARBA00023015"/>
    </source>
</evidence>
<keyword evidence="1" id="KW-0805">Transcription regulation</keyword>
<dbReference type="PANTHER" id="PTHR30055">
    <property type="entry name" value="HTH-TYPE TRANSCRIPTIONAL REGULATOR RUTR"/>
    <property type="match status" value="1"/>
</dbReference>
<evidence type="ECO:0000313" key="6">
    <source>
        <dbReference type="EMBL" id="RZT86766.1"/>
    </source>
</evidence>
<feature type="domain" description="HTH tetR-type" evidence="5">
    <location>
        <begin position="8"/>
        <end position="70"/>
    </location>
</feature>
<protein>
    <submittedName>
        <fullName evidence="6">TetR family transcriptional regulator</fullName>
    </submittedName>
</protein>
<organism evidence="6 7">
    <name type="scientific">Pseudonocardia sediminis</name>
    <dbReference type="NCBI Taxonomy" id="1397368"/>
    <lineage>
        <taxon>Bacteria</taxon>
        <taxon>Bacillati</taxon>
        <taxon>Actinomycetota</taxon>
        <taxon>Actinomycetes</taxon>
        <taxon>Pseudonocardiales</taxon>
        <taxon>Pseudonocardiaceae</taxon>
        <taxon>Pseudonocardia</taxon>
    </lineage>
</organism>
<dbReference type="AlphaFoldDB" id="A0A4Q7UXX5"/>
<dbReference type="PANTHER" id="PTHR30055:SF151">
    <property type="entry name" value="TRANSCRIPTIONAL REGULATORY PROTEIN"/>
    <property type="match status" value="1"/>
</dbReference>
<gene>
    <name evidence="6" type="ORF">EV383_3664</name>
</gene>
<proteinExistence type="predicted"/>
<dbReference type="GO" id="GO:0000976">
    <property type="term" value="F:transcription cis-regulatory region binding"/>
    <property type="evidence" value="ECO:0007669"/>
    <property type="project" value="TreeGrafter"/>
</dbReference>
<dbReference type="SUPFAM" id="SSF48498">
    <property type="entry name" value="Tetracyclin repressor-like, C-terminal domain"/>
    <property type="match status" value="1"/>
</dbReference>
<keyword evidence="3" id="KW-0804">Transcription</keyword>
<dbReference type="InterPro" id="IPR050109">
    <property type="entry name" value="HTH-type_TetR-like_transc_reg"/>
</dbReference>
<keyword evidence="7" id="KW-1185">Reference proteome</keyword>
<evidence type="ECO:0000313" key="7">
    <source>
        <dbReference type="Proteomes" id="UP000291591"/>
    </source>
</evidence>
<dbReference type="SUPFAM" id="SSF46689">
    <property type="entry name" value="Homeodomain-like"/>
    <property type="match status" value="1"/>
</dbReference>
<dbReference type="GO" id="GO:0003700">
    <property type="term" value="F:DNA-binding transcription factor activity"/>
    <property type="evidence" value="ECO:0007669"/>
    <property type="project" value="TreeGrafter"/>
</dbReference>
<sequence length="213" mass="23300">MTDANRRRTGRPPLTDRATLLAAARRIGFVDLTVGTVTADVGVKYSTFYRHFSSFEALLCALVDQVLDETAFPEPGPDWREHLARTSATMFDVLRRHPGLGQVLVRLPQRPDRLVRIWAGTTDVLLAAGFSAKDTVLGTTGAFELAIHPWIDSPGTGAGAPIRRDQAQDPRHPIDDRVRRAMADAVDDPPAAWIDDKVDLLVEGLAARLPATC</sequence>
<dbReference type="InterPro" id="IPR009057">
    <property type="entry name" value="Homeodomain-like_sf"/>
</dbReference>
<keyword evidence="2 4" id="KW-0238">DNA-binding</keyword>
<evidence type="ECO:0000256" key="4">
    <source>
        <dbReference type="PROSITE-ProRule" id="PRU00335"/>
    </source>
</evidence>
<reference evidence="6 7" key="1">
    <citation type="submission" date="2019-02" db="EMBL/GenBank/DDBJ databases">
        <title>Sequencing the genomes of 1000 actinobacteria strains.</title>
        <authorList>
            <person name="Klenk H.-P."/>
        </authorList>
    </citation>
    <scope>NUCLEOTIDE SEQUENCE [LARGE SCALE GENOMIC DNA]</scope>
    <source>
        <strain evidence="6 7">DSM 45779</strain>
    </source>
</reference>
<feature type="DNA-binding region" description="H-T-H motif" evidence="4">
    <location>
        <begin position="33"/>
        <end position="52"/>
    </location>
</feature>
<evidence type="ECO:0000256" key="3">
    <source>
        <dbReference type="ARBA" id="ARBA00023163"/>
    </source>
</evidence>
<dbReference type="Proteomes" id="UP000291591">
    <property type="component" value="Unassembled WGS sequence"/>
</dbReference>